<feature type="compositionally biased region" description="Acidic residues" evidence="1">
    <location>
        <begin position="116"/>
        <end position="133"/>
    </location>
</feature>
<reference evidence="3" key="1">
    <citation type="journal article" date="2012" name="PLoS Genet.">
        <title>The genomes of the fungal plant pathogens Cladosporium fulvum and Dothistroma septosporum reveal adaptation to different hosts and lifestyles but also signatures of common ancestry.</title>
        <authorList>
            <person name="de Wit P.J.G.M."/>
            <person name="van der Burgt A."/>
            <person name="Oekmen B."/>
            <person name="Stergiopoulos I."/>
            <person name="Abd-Elsalam K.A."/>
            <person name="Aerts A.L."/>
            <person name="Bahkali A.H."/>
            <person name="Beenen H.G."/>
            <person name="Chettri P."/>
            <person name="Cox M.P."/>
            <person name="Datema E."/>
            <person name="de Vries R.P."/>
            <person name="Dhillon B."/>
            <person name="Ganley A.R."/>
            <person name="Griffiths S.A."/>
            <person name="Guo Y."/>
            <person name="Hamelin R.C."/>
            <person name="Henrissat B."/>
            <person name="Kabir M.S."/>
            <person name="Jashni M.K."/>
            <person name="Kema G."/>
            <person name="Klaubauf S."/>
            <person name="Lapidus A."/>
            <person name="Levasseur A."/>
            <person name="Lindquist E."/>
            <person name="Mehrabi R."/>
            <person name="Ohm R.A."/>
            <person name="Owen T.J."/>
            <person name="Salamov A."/>
            <person name="Schwelm A."/>
            <person name="Schijlen E."/>
            <person name="Sun H."/>
            <person name="van den Burg H.A."/>
            <person name="van Ham R.C.H.J."/>
            <person name="Zhang S."/>
            <person name="Goodwin S.B."/>
            <person name="Grigoriev I.V."/>
            <person name="Collemare J."/>
            <person name="Bradshaw R.E."/>
        </authorList>
    </citation>
    <scope>NUCLEOTIDE SEQUENCE [LARGE SCALE GENOMIC DNA]</scope>
    <source>
        <strain evidence="3">NZE10 / CBS 128990</strain>
    </source>
</reference>
<dbReference type="OMA" id="FSSRHMH"/>
<feature type="region of interest" description="Disordered" evidence="1">
    <location>
        <begin position="1"/>
        <end position="36"/>
    </location>
</feature>
<feature type="compositionally biased region" description="Basic residues" evidence="1">
    <location>
        <begin position="13"/>
        <end position="24"/>
    </location>
</feature>
<dbReference type="eggNOG" id="ENOG502SNP0">
    <property type="taxonomic scope" value="Eukaryota"/>
</dbReference>
<organism evidence="2 3">
    <name type="scientific">Dothistroma septosporum (strain NZE10 / CBS 128990)</name>
    <name type="common">Red band needle blight fungus</name>
    <name type="synonym">Mycosphaerella pini</name>
    <dbReference type="NCBI Taxonomy" id="675120"/>
    <lineage>
        <taxon>Eukaryota</taxon>
        <taxon>Fungi</taxon>
        <taxon>Dikarya</taxon>
        <taxon>Ascomycota</taxon>
        <taxon>Pezizomycotina</taxon>
        <taxon>Dothideomycetes</taxon>
        <taxon>Dothideomycetidae</taxon>
        <taxon>Mycosphaerellales</taxon>
        <taxon>Mycosphaerellaceae</taxon>
        <taxon>Dothistroma</taxon>
    </lineage>
</organism>
<gene>
    <name evidence="2" type="ORF">DOTSEDRAFT_52146</name>
</gene>
<dbReference type="AlphaFoldDB" id="N1PWI2"/>
<dbReference type="Proteomes" id="UP000016933">
    <property type="component" value="Unassembled WGS sequence"/>
</dbReference>
<keyword evidence="3" id="KW-1185">Reference proteome</keyword>
<feature type="region of interest" description="Disordered" evidence="1">
    <location>
        <begin position="108"/>
        <end position="157"/>
    </location>
</feature>
<proteinExistence type="predicted"/>
<protein>
    <submittedName>
        <fullName evidence="2">Uncharacterized protein</fullName>
    </submittedName>
</protein>
<dbReference type="OrthoDB" id="5220117at2759"/>
<reference evidence="2 3" key="2">
    <citation type="journal article" date="2012" name="PLoS Pathog.">
        <title>Diverse lifestyles and strategies of plant pathogenesis encoded in the genomes of eighteen Dothideomycetes fungi.</title>
        <authorList>
            <person name="Ohm R.A."/>
            <person name="Feau N."/>
            <person name="Henrissat B."/>
            <person name="Schoch C.L."/>
            <person name="Horwitz B.A."/>
            <person name="Barry K.W."/>
            <person name="Condon B.J."/>
            <person name="Copeland A.C."/>
            <person name="Dhillon B."/>
            <person name="Glaser F."/>
            <person name="Hesse C.N."/>
            <person name="Kosti I."/>
            <person name="LaButti K."/>
            <person name="Lindquist E.A."/>
            <person name="Lucas S."/>
            <person name="Salamov A.A."/>
            <person name="Bradshaw R.E."/>
            <person name="Ciuffetti L."/>
            <person name="Hamelin R.C."/>
            <person name="Kema G.H.J."/>
            <person name="Lawrence C."/>
            <person name="Scott J.A."/>
            <person name="Spatafora J.W."/>
            <person name="Turgeon B.G."/>
            <person name="de Wit P.J.G.M."/>
            <person name="Zhong S."/>
            <person name="Goodwin S.B."/>
            <person name="Grigoriev I.V."/>
        </authorList>
    </citation>
    <scope>NUCLEOTIDE SEQUENCE [LARGE SCALE GENOMIC DNA]</scope>
    <source>
        <strain evidence="3">NZE10 / CBS 128990</strain>
    </source>
</reference>
<accession>N1PWI2</accession>
<evidence type="ECO:0000256" key="1">
    <source>
        <dbReference type="SAM" id="MobiDB-lite"/>
    </source>
</evidence>
<feature type="compositionally biased region" description="Basic and acidic residues" evidence="1">
    <location>
        <begin position="139"/>
        <end position="157"/>
    </location>
</feature>
<sequence>MEQDDWQTEHFSSRRIGHGRKGKGSAKSGVFDPRRSYGTYELKCPALTKLPSTIRSGLKSKNDEATLEIHGPVPGRDDALMCSIELSGILCGVAILAGSRKALNSVVQDLEHPEPEENEEEEEEDQDTADEEAASGNSDKAEDSNDEEARPKSSIELADEKERRRYAAFEKNSFRSPKFWMRWRAMVVDVSSQYTEPSQRALEAGNDLASSTDDSSDRHVEIDGGYLVFSGNDCANFHGTISCASFDWKNVKLSGKKVVSKAREAPRGWTDIGVDEA</sequence>
<dbReference type="EMBL" id="KB446537">
    <property type="protein sequence ID" value="EME46740.1"/>
    <property type="molecule type" value="Genomic_DNA"/>
</dbReference>
<name>N1PWI2_DOTSN</name>
<evidence type="ECO:0000313" key="2">
    <source>
        <dbReference type="EMBL" id="EME46740.1"/>
    </source>
</evidence>
<dbReference type="HOGENOM" id="CLU_095752_0_0_1"/>
<evidence type="ECO:0000313" key="3">
    <source>
        <dbReference type="Proteomes" id="UP000016933"/>
    </source>
</evidence>